<feature type="compositionally biased region" description="Low complexity" evidence="13">
    <location>
        <begin position="341"/>
        <end position="356"/>
    </location>
</feature>
<feature type="compositionally biased region" description="Basic and acidic residues" evidence="13">
    <location>
        <begin position="559"/>
        <end position="568"/>
    </location>
</feature>
<dbReference type="GO" id="GO:0016020">
    <property type="term" value="C:membrane"/>
    <property type="evidence" value="ECO:0007669"/>
    <property type="project" value="UniProtKB-SubCell"/>
</dbReference>
<dbReference type="HOGENOM" id="CLU_008264_1_0_1"/>
<name>W2SF39_CYPE1</name>
<dbReference type="InParanoid" id="W2SF39"/>
<keyword evidence="7 12" id="KW-0863">Zinc-finger</keyword>
<keyword evidence="8" id="KW-0833">Ubl conjugation pathway</keyword>
<feature type="signal peptide" evidence="15">
    <location>
        <begin position="1"/>
        <end position="20"/>
    </location>
</feature>
<evidence type="ECO:0000256" key="10">
    <source>
        <dbReference type="ARBA" id="ARBA00022989"/>
    </source>
</evidence>
<keyword evidence="5 14" id="KW-0812">Transmembrane</keyword>
<feature type="region of interest" description="Disordered" evidence="13">
    <location>
        <begin position="280"/>
        <end position="394"/>
    </location>
</feature>
<gene>
    <name evidence="17" type="ORF">HMPREF1541_01442</name>
</gene>
<keyword evidence="11 14" id="KW-0472">Membrane</keyword>
<evidence type="ECO:0000256" key="11">
    <source>
        <dbReference type="ARBA" id="ARBA00023136"/>
    </source>
</evidence>
<dbReference type="InterPro" id="IPR001841">
    <property type="entry name" value="Znf_RING"/>
</dbReference>
<dbReference type="eggNOG" id="KOG4628">
    <property type="taxonomic scope" value="Eukaryota"/>
</dbReference>
<evidence type="ECO:0000256" key="13">
    <source>
        <dbReference type="SAM" id="MobiDB-lite"/>
    </source>
</evidence>
<dbReference type="STRING" id="1220924.W2SF39"/>
<evidence type="ECO:0000313" key="17">
    <source>
        <dbReference type="EMBL" id="ETN47250.1"/>
    </source>
</evidence>
<evidence type="ECO:0000256" key="7">
    <source>
        <dbReference type="ARBA" id="ARBA00022771"/>
    </source>
</evidence>
<protein>
    <recommendedName>
        <fullName evidence="3">RING-type E3 ubiquitin transferase</fullName>
        <ecNumber evidence="3">2.3.2.27</ecNumber>
    </recommendedName>
</protein>
<comment type="subcellular location">
    <subcellularLocation>
        <location evidence="2">Membrane</location>
        <topology evidence="2">Multi-pass membrane protein</topology>
    </subcellularLocation>
</comment>
<reference evidence="17 18" key="1">
    <citation type="submission" date="2013-03" db="EMBL/GenBank/DDBJ databases">
        <title>The Genome Sequence of Phialophora europaea CBS 101466.</title>
        <authorList>
            <consortium name="The Broad Institute Genomics Platform"/>
            <person name="Cuomo C."/>
            <person name="de Hoog S."/>
            <person name="Gorbushina A."/>
            <person name="Walker B."/>
            <person name="Young S.K."/>
            <person name="Zeng Q."/>
            <person name="Gargeya S."/>
            <person name="Fitzgerald M."/>
            <person name="Haas B."/>
            <person name="Abouelleil A."/>
            <person name="Allen A.W."/>
            <person name="Alvarado L."/>
            <person name="Arachchi H.M."/>
            <person name="Berlin A.M."/>
            <person name="Chapman S.B."/>
            <person name="Gainer-Dewar J."/>
            <person name="Goldberg J."/>
            <person name="Griggs A."/>
            <person name="Gujja S."/>
            <person name="Hansen M."/>
            <person name="Howarth C."/>
            <person name="Imamovic A."/>
            <person name="Ireland A."/>
            <person name="Larimer J."/>
            <person name="McCowan C."/>
            <person name="Murphy C."/>
            <person name="Pearson M."/>
            <person name="Poon T.W."/>
            <person name="Priest M."/>
            <person name="Roberts A."/>
            <person name="Saif S."/>
            <person name="Shea T."/>
            <person name="Sisk P."/>
            <person name="Sykes S."/>
            <person name="Wortman J."/>
            <person name="Nusbaum C."/>
            <person name="Birren B."/>
        </authorList>
    </citation>
    <scope>NUCLEOTIDE SEQUENCE [LARGE SCALE GENOMIC DNA]</scope>
    <source>
        <strain evidence="17 18">CBS 101466</strain>
    </source>
</reference>
<feature type="chain" id="PRO_5004825250" description="RING-type E3 ubiquitin transferase" evidence="15">
    <location>
        <begin position="21"/>
        <end position="630"/>
    </location>
</feature>
<dbReference type="RefSeq" id="XP_008711962.1">
    <property type="nucleotide sequence ID" value="XM_008713740.1"/>
</dbReference>
<accession>W2SF39</accession>
<sequence>MFLSSHPLATGIFLIASTVAQTISPSNSSQDLYPASTSPRFLLNGTEFTDMPAIRLAPLGQYAEMSHSDFTQTDVTGRLVRVDASNANSNFDEPPRNFFYLSCDPDDYEGNLNANNVFTIAASNSDAFLIILFSRISNHCTATGIHSLPQLATLLTTTEPMVASMLSASTPTSTNSSTATATLLPDLNAYTNATSDNHNGGWGSRGPNGSPTTAVAMIILYSITGVITALFVTIIITGAIRAHRHPERYGPRVGAGLGGRGRQSRARGVARAMLDTLPIVKFGDRDGDGGTAGAAQKSGSVAAGSEADATNGDRGRDIEMTAEMPNSNGSNASGTDTSTGALTQATAVGAEAAATAGKSSSPATEPFTTSPPDQDAPKPTDGPTPIAGASEENAPSCSICTEDFVVGSDVRVLPCNHRFHPECVDPWLLNVSGTCPLCRIDLRPKENGAGEGGLGGTGEEGDATGNSGDGATTASGTLPADDRHFHYGVSTTAGFRPGEDHLMAFSLRSGRSRGARRHSAVGVGAGVGAEGAGEGALAGLRRALAGSREERVMALRRFREQRRQERQGEAGTSTGAAEEVEESRGLARRLRERLRVRTERRADAAQARPQDDGLTLGQIRSREHVSGRPV</sequence>
<dbReference type="Pfam" id="PF13639">
    <property type="entry name" value="zf-RING_2"/>
    <property type="match status" value="1"/>
</dbReference>
<keyword evidence="15" id="KW-0732">Signal</keyword>
<feature type="compositionally biased region" description="Gly residues" evidence="13">
    <location>
        <begin position="449"/>
        <end position="458"/>
    </location>
</feature>
<evidence type="ECO:0000256" key="4">
    <source>
        <dbReference type="ARBA" id="ARBA00022679"/>
    </source>
</evidence>
<dbReference type="PANTHER" id="PTHR45977">
    <property type="entry name" value="TARGET OF ERK KINASE MPK-1"/>
    <property type="match status" value="1"/>
</dbReference>
<evidence type="ECO:0000259" key="16">
    <source>
        <dbReference type="PROSITE" id="PS50089"/>
    </source>
</evidence>
<evidence type="ECO:0000256" key="15">
    <source>
        <dbReference type="SAM" id="SignalP"/>
    </source>
</evidence>
<evidence type="ECO:0000256" key="8">
    <source>
        <dbReference type="ARBA" id="ARBA00022786"/>
    </source>
</evidence>
<proteinExistence type="predicted"/>
<evidence type="ECO:0000256" key="14">
    <source>
        <dbReference type="SAM" id="Phobius"/>
    </source>
</evidence>
<dbReference type="InterPro" id="IPR013083">
    <property type="entry name" value="Znf_RING/FYVE/PHD"/>
</dbReference>
<dbReference type="EMBL" id="KB822711">
    <property type="protein sequence ID" value="ETN47250.1"/>
    <property type="molecule type" value="Genomic_DNA"/>
</dbReference>
<feature type="compositionally biased region" description="Polar residues" evidence="13">
    <location>
        <begin position="324"/>
        <end position="340"/>
    </location>
</feature>
<evidence type="ECO:0000256" key="3">
    <source>
        <dbReference type="ARBA" id="ARBA00012483"/>
    </source>
</evidence>
<feature type="domain" description="RING-type" evidence="16">
    <location>
        <begin position="397"/>
        <end position="439"/>
    </location>
</feature>
<feature type="region of interest" description="Disordered" evidence="13">
    <location>
        <begin position="559"/>
        <end position="630"/>
    </location>
</feature>
<dbReference type="GO" id="GO:0006511">
    <property type="term" value="P:ubiquitin-dependent protein catabolic process"/>
    <property type="evidence" value="ECO:0007669"/>
    <property type="project" value="TreeGrafter"/>
</dbReference>
<dbReference type="SMART" id="SM00184">
    <property type="entry name" value="RING"/>
    <property type="match status" value="1"/>
</dbReference>
<dbReference type="GeneID" id="19968781"/>
<feature type="transmembrane region" description="Helical" evidence="14">
    <location>
        <begin position="214"/>
        <end position="240"/>
    </location>
</feature>
<evidence type="ECO:0000256" key="6">
    <source>
        <dbReference type="ARBA" id="ARBA00022723"/>
    </source>
</evidence>
<keyword evidence="4" id="KW-0808">Transferase</keyword>
<evidence type="ECO:0000313" key="18">
    <source>
        <dbReference type="Proteomes" id="UP000030752"/>
    </source>
</evidence>
<evidence type="ECO:0000256" key="5">
    <source>
        <dbReference type="ARBA" id="ARBA00022692"/>
    </source>
</evidence>
<dbReference type="GO" id="GO:0008270">
    <property type="term" value="F:zinc ion binding"/>
    <property type="evidence" value="ECO:0007669"/>
    <property type="project" value="UniProtKB-KW"/>
</dbReference>
<dbReference type="Proteomes" id="UP000030752">
    <property type="component" value="Unassembled WGS sequence"/>
</dbReference>
<dbReference type="AlphaFoldDB" id="W2SF39"/>
<comment type="catalytic activity">
    <reaction evidence="1">
        <text>S-ubiquitinyl-[E2 ubiquitin-conjugating enzyme]-L-cysteine + [acceptor protein]-L-lysine = [E2 ubiquitin-conjugating enzyme]-L-cysteine + N(6)-ubiquitinyl-[acceptor protein]-L-lysine.</text>
        <dbReference type="EC" id="2.3.2.27"/>
    </reaction>
</comment>
<dbReference type="GO" id="GO:0016567">
    <property type="term" value="P:protein ubiquitination"/>
    <property type="evidence" value="ECO:0007669"/>
    <property type="project" value="TreeGrafter"/>
</dbReference>
<keyword evidence="9" id="KW-0862">Zinc</keyword>
<dbReference type="Gene3D" id="3.30.40.10">
    <property type="entry name" value="Zinc/RING finger domain, C3HC4 (zinc finger)"/>
    <property type="match status" value="1"/>
</dbReference>
<keyword evidence="18" id="KW-1185">Reference proteome</keyword>
<dbReference type="OrthoDB" id="8062037at2759"/>
<organism evidence="17 18">
    <name type="scientific">Cyphellophora europaea (strain CBS 101466)</name>
    <name type="common">Phialophora europaea</name>
    <dbReference type="NCBI Taxonomy" id="1220924"/>
    <lineage>
        <taxon>Eukaryota</taxon>
        <taxon>Fungi</taxon>
        <taxon>Dikarya</taxon>
        <taxon>Ascomycota</taxon>
        <taxon>Pezizomycotina</taxon>
        <taxon>Eurotiomycetes</taxon>
        <taxon>Chaetothyriomycetidae</taxon>
        <taxon>Chaetothyriales</taxon>
        <taxon>Cyphellophoraceae</taxon>
        <taxon>Cyphellophora</taxon>
    </lineage>
</organism>
<keyword evidence="6" id="KW-0479">Metal-binding</keyword>
<dbReference type="VEuPathDB" id="FungiDB:HMPREF1541_01442"/>
<evidence type="ECO:0000256" key="1">
    <source>
        <dbReference type="ARBA" id="ARBA00000900"/>
    </source>
</evidence>
<evidence type="ECO:0000256" key="2">
    <source>
        <dbReference type="ARBA" id="ARBA00004141"/>
    </source>
</evidence>
<feature type="compositionally biased region" description="Basic and acidic residues" evidence="13">
    <location>
        <begin position="593"/>
        <end position="603"/>
    </location>
</feature>
<dbReference type="PROSITE" id="PS50089">
    <property type="entry name" value="ZF_RING_2"/>
    <property type="match status" value="1"/>
</dbReference>
<feature type="compositionally biased region" description="Basic and acidic residues" evidence="13">
    <location>
        <begin position="620"/>
        <end position="630"/>
    </location>
</feature>
<evidence type="ECO:0000256" key="12">
    <source>
        <dbReference type="PROSITE-ProRule" id="PRU00175"/>
    </source>
</evidence>
<feature type="region of interest" description="Disordered" evidence="13">
    <location>
        <begin position="449"/>
        <end position="479"/>
    </location>
</feature>
<dbReference type="CDD" id="cd16454">
    <property type="entry name" value="RING-H2_PA-TM-RING"/>
    <property type="match status" value="1"/>
</dbReference>
<feature type="compositionally biased region" description="Polar residues" evidence="13">
    <location>
        <begin position="357"/>
        <end position="372"/>
    </location>
</feature>
<dbReference type="GO" id="GO:0061630">
    <property type="term" value="F:ubiquitin protein ligase activity"/>
    <property type="evidence" value="ECO:0007669"/>
    <property type="project" value="UniProtKB-EC"/>
</dbReference>
<keyword evidence="10 14" id="KW-1133">Transmembrane helix</keyword>
<dbReference type="PANTHER" id="PTHR45977:SF4">
    <property type="entry name" value="RING-TYPE DOMAIN-CONTAINING PROTEIN"/>
    <property type="match status" value="1"/>
</dbReference>
<evidence type="ECO:0000256" key="9">
    <source>
        <dbReference type="ARBA" id="ARBA00022833"/>
    </source>
</evidence>
<dbReference type="SUPFAM" id="SSF57850">
    <property type="entry name" value="RING/U-box"/>
    <property type="match status" value="1"/>
</dbReference>
<dbReference type="EC" id="2.3.2.27" evidence="3"/>